<gene>
    <name evidence="2" type="ORF">CMN54_14750</name>
</gene>
<dbReference type="Proteomes" id="UP000226525">
    <property type="component" value="Unassembled WGS sequence"/>
</dbReference>
<dbReference type="AlphaFoldDB" id="A0A2D6YND1"/>
<evidence type="ECO:0000256" key="1">
    <source>
        <dbReference type="SAM" id="Phobius"/>
    </source>
</evidence>
<evidence type="ECO:0000313" key="3">
    <source>
        <dbReference type="Proteomes" id="UP000226525"/>
    </source>
</evidence>
<dbReference type="EMBL" id="NZEX01000179">
    <property type="protein sequence ID" value="MAH64669.1"/>
    <property type="molecule type" value="Genomic_DNA"/>
</dbReference>
<accession>A0A2D6YND1</accession>
<reference evidence="3" key="1">
    <citation type="submission" date="2017-09" db="EMBL/GenBank/DDBJ databases">
        <title>The Reconstruction of 2,631 Draft Metagenome-Assembled Genomes from the Global Oceans.</title>
        <authorList>
            <person name="Tully B.J."/>
            <person name="Graham E.D."/>
            <person name="Heidelberg J.F."/>
        </authorList>
    </citation>
    <scope>NUCLEOTIDE SEQUENCE [LARGE SCALE GENOMIC DNA]</scope>
</reference>
<name>A0A2D6YND1_9DELT</name>
<evidence type="ECO:0000313" key="2">
    <source>
        <dbReference type="EMBL" id="MAH64669.1"/>
    </source>
</evidence>
<comment type="caution">
    <text evidence="2">The sequence shown here is derived from an EMBL/GenBank/DDBJ whole genome shotgun (WGS) entry which is preliminary data.</text>
</comment>
<keyword evidence="1" id="KW-0812">Transmembrane</keyword>
<sequence length="91" mass="9922">MTEAAYWIWAITLAIIALIIIPVAWSLLNQAVSHTKSISEYSNEMLQSGLGIAKHTSHTQQLGVTLEHATEIVGQTKGLHQLTTELAKGRS</sequence>
<keyword evidence="1" id="KW-0472">Membrane</keyword>
<proteinExistence type="predicted"/>
<protein>
    <submittedName>
        <fullName evidence="2">Uncharacterized protein</fullName>
    </submittedName>
</protein>
<feature type="transmembrane region" description="Helical" evidence="1">
    <location>
        <begin position="6"/>
        <end position="28"/>
    </location>
</feature>
<keyword evidence="1" id="KW-1133">Transmembrane helix</keyword>
<organism evidence="2 3">
    <name type="scientific">SAR324 cluster bacterium</name>
    <dbReference type="NCBI Taxonomy" id="2024889"/>
    <lineage>
        <taxon>Bacteria</taxon>
        <taxon>Deltaproteobacteria</taxon>
        <taxon>SAR324 cluster</taxon>
    </lineage>
</organism>